<dbReference type="SUPFAM" id="SSF103481">
    <property type="entry name" value="Multidrug resistance efflux transporter EmrE"/>
    <property type="match status" value="2"/>
</dbReference>
<feature type="transmembrane region" description="Helical" evidence="6">
    <location>
        <begin position="249"/>
        <end position="268"/>
    </location>
</feature>
<feature type="transmembrane region" description="Helical" evidence="6">
    <location>
        <begin position="41"/>
        <end position="61"/>
    </location>
</feature>
<protein>
    <submittedName>
        <fullName evidence="8">DMT family transporter</fullName>
    </submittedName>
</protein>
<feature type="transmembrane region" description="Helical" evidence="6">
    <location>
        <begin position="68"/>
        <end position="88"/>
    </location>
</feature>
<evidence type="ECO:0000313" key="9">
    <source>
        <dbReference type="Proteomes" id="UP001319200"/>
    </source>
</evidence>
<comment type="similarity">
    <text evidence="2">Belongs to the EamA transporter family.</text>
</comment>
<feature type="transmembrane region" description="Helical" evidence="6">
    <location>
        <begin position="274"/>
        <end position="291"/>
    </location>
</feature>
<dbReference type="PANTHER" id="PTHR32322">
    <property type="entry name" value="INNER MEMBRANE TRANSPORTER"/>
    <property type="match status" value="1"/>
</dbReference>
<feature type="transmembrane region" description="Helical" evidence="6">
    <location>
        <begin position="221"/>
        <end position="242"/>
    </location>
</feature>
<dbReference type="GO" id="GO:0016020">
    <property type="term" value="C:membrane"/>
    <property type="evidence" value="ECO:0007669"/>
    <property type="project" value="UniProtKB-SubCell"/>
</dbReference>
<organism evidence="8 9">
    <name type="scientific">Chryseosolibacter histidini</name>
    <dbReference type="NCBI Taxonomy" id="2782349"/>
    <lineage>
        <taxon>Bacteria</taxon>
        <taxon>Pseudomonadati</taxon>
        <taxon>Bacteroidota</taxon>
        <taxon>Cytophagia</taxon>
        <taxon>Cytophagales</taxon>
        <taxon>Chryseotaleaceae</taxon>
        <taxon>Chryseosolibacter</taxon>
    </lineage>
</organism>
<dbReference type="Proteomes" id="UP001319200">
    <property type="component" value="Unassembled WGS sequence"/>
</dbReference>
<sequence length="294" mass="31562">MSVPENNKTTSLTLLILLSLIWGTSFILMKRGLLVFSPGEVGSIRVVAASIFLLPIAIVHLKQLNGKHYLQLLASGLMGIFIPAFLFATAQTQLESSVTGIMNSLTPICTLLVGVFLFGQPFRTQSLFGIIIGLAGTVVLIFAKSGGSIGGINHYALLVITACVLYALNLNFIKYRITELKALTITSVSIMLISPLALTYLLGFTDFTHKLTAEPGAWQALGYIVLLGIMSTSVATILFNLLVKISNPLFTSSVTYIIPIVAVMWGLLDGEQLVIAHFIGMVAVIGGVYLANKK</sequence>
<reference evidence="8 9" key="1">
    <citation type="submission" date="2021-05" db="EMBL/GenBank/DDBJ databases">
        <title>A Polyphasic approach of four new species of the genus Ohtaekwangia: Ohtaekwangia histidinii sp. nov., Ohtaekwangia cretensis sp. nov., Ohtaekwangia indiensis sp. nov., Ohtaekwangia reichenbachii sp. nov. from diverse environment.</title>
        <authorList>
            <person name="Octaviana S."/>
        </authorList>
    </citation>
    <scope>NUCLEOTIDE SEQUENCE [LARGE SCALE GENOMIC DNA]</scope>
    <source>
        <strain evidence="8 9">PWU4</strain>
    </source>
</reference>
<dbReference type="Gene3D" id="1.10.3730.20">
    <property type="match status" value="1"/>
</dbReference>
<proteinExistence type="inferred from homology"/>
<accession>A0AAP2DRF9</accession>
<dbReference type="InterPro" id="IPR050638">
    <property type="entry name" value="AA-Vitamin_Transporters"/>
</dbReference>
<evidence type="ECO:0000313" key="8">
    <source>
        <dbReference type="EMBL" id="MBT1701190.1"/>
    </source>
</evidence>
<keyword evidence="5 6" id="KW-0472">Membrane</keyword>
<evidence type="ECO:0000256" key="5">
    <source>
        <dbReference type="ARBA" id="ARBA00023136"/>
    </source>
</evidence>
<dbReference type="RefSeq" id="WP_254169876.1">
    <property type="nucleotide sequence ID" value="NZ_JAHESF010000060.1"/>
</dbReference>
<evidence type="ECO:0000259" key="7">
    <source>
        <dbReference type="Pfam" id="PF00892"/>
    </source>
</evidence>
<dbReference type="EMBL" id="JAHESF010000060">
    <property type="protein sequence ID" value="MBT1701190.1"/>
    <property type="molecule type" value="Genomic_DNA"/>
</dbReference>
<feature type="domain" description="EamA" evidence="7">
    <location>
        <begin position="156"/>
        <end position="291"/>
    </location>
</feature>
<evidence type="ECO:0000256" key="4">
    <source>
        <dbReference type="ARBA" id="ARBA00022989"/>
    </source>
</evidence>
<feature type="transmembrane region" description="Helical" evidence="6">
    <location>
        <begin position="126"/>
        <end position="143"/>
    </location>
</feature>
<evidence type="ECO:0000256" key="2">
    <source>
        <dbReference type="ARBA" id="ARBA00007362"/>
    </source>
</evidence>
<dbReference type="PANTHER" id="PTHR32322:SF2">
    <property type="entry name" value="EAMA DOMAIN-CONTAINING PROTEIN"/>
    <property type="match status" value="1"/>
</dbReference>
<comment type="subcellular location">
    <subcellularLocation>
        <location evidence="1">Membrane</location>
        <topology evidence="1">Multi-pass membrane protein</topology>
    </subcellularLocation>
</comment>
<feature type="transmembrane region" description="Helical" evidence="6">
    <location>
        <begin position="100"/>
        <end position="119"/>
    </location>
</feature>
<dbReference type="InterPro" id="IPR000620">
    <property type="entry name" value="EamA_dom"/>
</dbReference>
<evidence type="ECO:0000256" key="1">
    <source>
        <dbReference type="ARBA" id="ARBA00004141"/>
    </source>
</evidence>
<feature type="transmembrane region" description="Helical" evidence="6">
    <location>
        <begin position="180"/>
        <end position="201"/>
    </location>
</feature>
<feature type="transmembrane region" description="Helical" evidence="6">
    <location>
        <begin position="12"/>
        <end position="29"/>
    </location>
</feature>
<keyword evidence="9" id="KW-1185">Reference proteome</keyword>
<keyword evidence="3 6" id="KW-0812">Transmembrane</keyword>
<feature type="domain" description="EamA" evidence="7">
    <location>
        <begin position="12"/>
        <end position="141"/>
    </location>
</feature>
<evidence type="ECO:0000256" key="3">
    <source>
        <dbReference type="ARBA" id="ARBA00022692"/>
    </source>
</evidence>
<name>A0AAP2DRF9_9BACT</name>
<comment type="caution">
    <text evidence="8">The sequence shown here is derived from an EMBL/GenBank/DDBJ whole genome shotgun (WGS) entry which is preliminary data.</text>
</comment>
<evidence type="ECO:0000256" key="6">
    <source>
        <dbReference type="SAM" id="Phobius"/>
    </source>
</evidence>
<dbReference type="InterPro" id="IPR037185">
    <property type="entry name" value="EmrE-like"/>
</dbReference>
<dbReference type="Pfam" id="PF00892">
    <property type="entry name" value="EamA"/>
    <property type="match status" value="2"/>
</dbReference>
<dbReference type="AlphaFoldDB" id="A0AAP2DRF9"/>
<keyword evidence="4 6" id="KW-1133">Transmembrane helix</keyword>
<feature type="transmembrane region" description="Helical" evidence="6">
    <location>
        <begin position="155"/>
        <end position="173"/>
    </location>
</feature>
<gene>
    <name evidence="8" type="ORF">KK083_30140</name>
</gene>